<dbReference type="GO" id="GO:0022857">
    <property type="term" value="F:transmembrane transporter activity"/>
    <property type="evidence" value="ECO:0007669"/>
    <property type="project" value="InterPro"/>
</dbReference>
<evidence type="ECO:0000256" key="6">
    <source>
        <dbReference type="SAM" id="Phobius"/>
    </source>
</evidence>
<dbReference type="Proteomes" id="UP001212152">
    <property type="component" value="Unassembled WGS sequence"/>
</dbReference>
<comment type="caution">
    <text evidence="8">The sequence shown here is derived from an EMBL/GenBank/DDBJ whole genome shotgun (WGS) entry which is preliminary data.</text>
</comment>
<feature type="transmembrane region" description="Helical" evidence="6">
    <location>
        <begin position="445"/>
        <end position="469"/>
    </location>
</feature>
<comment type="subcellular location">
    <subcellularLocation>
        <location evidence="1">Endomembrane system</location>
        <topology evidence="1">Multi-pass membrane protein</topology>
    </subcellularLocation>
</comment>
<evidence type="ECO:0000313" key="9">
    <source>
        <dbReference type="Proteomes" id="UP001212152"/>
    </source>
</evidence>
<name>A0AAD5XK16_9FUNG</name>
<keyword evidence="4 6" id="KW-1133">Transmembrane helix</keyword>
<feature type="transmembrane region" description="Helical" evidence="6">
    <location>
        <begin position="168"/>
        <end position="190"/>
    </location>
</feature>
<feature type="transmembrane region" description="Helical" evidence="6">
    <location>
        <begin position="237"/>
        <end position="257"/>
    </location>
</feature>
<feature type="domain" description="Major facilitator superfamily (MFS) profile" evidence="7">
    <location>
        <begin position="46"/>
        <end position="531"/>
    </location>
</feature>
<feature type="transmembrane region" description="Helical" evidence="6">
    <location>
        <begin position="496"/>
        <end position="525"/>
    </location>
</feature>
<protein>
    <recommendedName>
        <fullName evidence="7">Major facilitator superfamily (MFS) profile domain-containing protein</fullName>
    </recommendedName>
</protein>
<dbReference type="AlphaFoldDB" id="A0AAD5XK16"/>
<accession>A0AAD5XK16</accession>
<dbReference type="PRINTS" id="PR01036">
    <property type="entry name" value="TCRTETB"/>
</dbReference>
<feature type="transmembrane region" description="Helical" evidence="6">
    <location>
        <begin position="401"/>
        <end position="424"/>
    </location>
</feature>
<dbReference type="InterPro" id="IPR036259">
    <property type="entry name" value="MFS_trans_sf"/>
</dbReference>
<evidence type="ECO:0000256" key="5">
    <source>
        <dbReference type="ARBA" id="ARBA00023136"/>
    </source>
</evidence>
<feature type="transmembrane region" description="Helical" evidence="6">
    <location>
        <begin position="377"/>
        <end position="395"/>
    </location>
</feature>
<dbReference type="GO" id="GO:0012505">
    <property type="term" value="C:endomembrane system"/>
    <property type="evidence" value="ECO:0007669"/>
    <property type="project" value="UniProtKB-SubCell"/>
</dbReference>
<dbReference type="PANTHER" id="PTHR23501">
    <property type="entry name" value="MAJOR FACILITATOR SUPERFAMILY"/>
    <property type="match status" value="1"/>
</dbReference>
<dbReference type="CDD" id="cd17502">
    <property type="entry name" value="MFS_Azr1_MDR_like"/>
    <property type="match status" value="1"/>
</dbReference>
<dbReference type="Gene3D" id="1.20.1250.20">
    <property type="entry name" value="MFS general substrate transporter like domains"/>
    <property type="match status" value="1"/>
</dbReference>
<dbReference type="InterPro" id="IPR011701">
    <property type="entry name" value="MFS"/>
</dbReference>
<feature type="transmembrane region" description="Helical" evidence="6">
    <location>
        <begin position="348"/>
        <end position="365"/>
    </location>
</feature>
<feature type="transmembrane region" description="Helical" evidence="6">
    <location>
        <begin position="308"/>
        <end position="328"/>
    </location>
</feature>
<keyword evidence="2" id="KW-0813">Transport</keyword>
<evidence type="ECO:0000256" key="4">
    <source>
        <dbReference type="ARBA" id="ARBA00022989"/>
    </source>
</evidence>
<dbReference type="SUPFAM" id="SSF103473">
    <property type="entry name" value="MFS general substrate transporter"/>
    <property type="match status" value="1"/>
</dbReference>
<reference evidence="8" key="1">
    <citation type="submission" date="2020-05" db="EMBL/GenBank/DDBJ databases">
        <title>Phylogenomic resolution of chytrid fungi.</title>
        <authorList>
            <person name="Stajich J.E."/>
            <person name="Amses K."/>
            <person name="Simmons R."/>
            <person name="Seto K."/>
            <person name="Myers J."/>
            <person name="Bonds A."/>
            <person name="Quandt C.A."/>
            <person name="Barry K."/>
            <person name="Liu P."/>
            <person name="Grigoriev I."/>
            <person name="Longcore J.E."/>
            <person name="James T.Y."/>
        </authorList>
    </citation>
    <scope>NUCLEOTIDE SEQUENCE</scope>
    <source>
        <strain evidence="8">JEL0379</strain>
    </source>
</reference>
<dbReference type="InterPro" id="IPR020846">
    <property type="entry name" value="MFS_dom"/>
</dbReference>
<proteinExistence type="predicted"/>
<dbReference type="Pfam" id="PF07690">
    <property type="entry name" value="MFS_1"/>
    <property type="match status" value="1"/>
</dbReference>
<dbReference type="PROSITE" id="PS50850">
    <property type="entry name" value="MFS"/>
    <property type="match status" value="1"/>
</dbReference>
<feature type="transmembrane region" description="Helical" evidence="6">
    <location>
        <begin position="263"/>
        <end position="287"/>
    </location>
</feature>
<feature type="transmembrane region" description="Helical" evidence="6">
    <location>
        <begin position="71"/>
        <end position="90"/>
    </location>
</feature>
<feature type="transmembrane region" description="Helical" evidence="6">
    <location>
        <begin position="136"/>
        <end position="156"/>
    </location>
</feature>
<evidence type="ECO:0000256" key="2">
    <source>
        <dbReference type="ARBA" id="ARBA00022448"/>
    </source>
</evidence>
<feature type="transmembrane region" description="Helical" evidence="6">
    <location>
        <begin position="110"/>
        <end position="130"/>
    </location>
</feature>
<evidence type="ECO:0000313" key="8">
    <source>
        <dbReference type="EMBL" id="KAJ3174648.1"/>
    </source>
</evidence>
<evidence type="ECO:0000256" key="3">
    <source>
        <dbReference type="ARBA" id="ARBA00022692"/>
    </source>
</evidence>
<feature type="transmembrane region" description="Helical" evidence="6">
    <location>
        <begin position="43"/>
        <end position="59"/>
    </location>
</feature>
<dbReference type="Gene3D" id="1.20.1720.10">
    <property type="entry name" value="Multidrug resistance protein D"/>
    <property type="match status" value="1"/>
</dbReference>
<dbReference type="EMBL" id="JADGJQ010000062">
    <property type="protein sequence ID" value="KAJ3174648.1"/>
    <property type="molecule type" value="Genomic_DNA"/>
</dbReference>
<keyword evidence="3 6" id="KW-0812">Transmembrane</keyword>
<organism evidence="8 9">
    <name type="scientific">Geranomyces variabilis</name>
    <dbReference type="NCBI Taxonomy" id="109894"/>
    <lineage>
        <taxon>Eukaryota</taxon>
        <taxon>Fungi</taxon>
        <taxon>Fungi incertae sedis</taxon>
        <taxon>Chytridiomycota</taxon>
        <taxon>Chytridiomycota incertae sedis</taxon>
        <taxon>Chytridiomycetes</taxon>
        <taxon>Spizellomycetales</taxon>
        <taxon>Powellomycetaceae</taxon>
        <taxon>Geranomyces</taxon>
    </lineage>
</organism>
<sequence length="544" mass="58563">MDTKPAAFSSNLAATQPGFAKNDEEKLVAYRVITAANMPIRQLSLLLLGLFFATFLYALEQTIVSTAAPQIASDLNAVASMTWIGTSYLLTTTALQPMYGKLSDIFGRRVMMLSCITIFVLGNLVCALAPTMRLLIIGRVISGVGGAGLQSLTLIIMADITTERERGFYNSLYTILFLVSDGTGPVIGGVLTDQASWRWCFWLPVLMGPVAAALVAYSLKLPTPEGSWSSKLKRIDFWGMILLATSLTCLLLALSWGGNEAPWASAQVIVTLACGVIALIAFVYVEARVAAEPFIPMRLLTKWEFRNFPIMVVARTFLFFQQFGVYFYMPIYLQLIREESATKSGVSLLPFLVPASMACILANLISVRWGLVRPTMLTVFAVAAVGQGLLSTLGADSSELAQLLFLLISGLGVGLGIDITVLAAQAGMSGKNVAIVTSVVNTTSAFGGTLAISVIGSVISNVFASHVAAQSSTLSVSLNQITPHLRSQLSPQDAEIVVGSFIVAINRGFQVLTGLCVFSFMLCLLMKRIKLKKEVENDPDFEIE</sequence>
<keyword evidence="5 6" id="KW-0472">Membrane</keyword>
<dbReference type="GO" id="GO:0005886">
    <property type="term" value="C:plasma membrane"/>
    <property type="evidence" value="ECO:0007669"/>
    <property type="project" value="TreeGrafter"/>
</dbReference>
<gene>
    <name evidence="8" type="ORF">HDU87_007020</name>
</gene>
<evidence type="ECO:0000256" key="1">
    <source>
        <dbReference type="ARBA" id="ARBA00004127"/>
    </source>
</evidence>
<evidence type="ECO:0000259" key="7">
    <source>
        <dbReference type="PROSITE" id="PS50850"/>
    </source>
</evidence>
<keyword evidence="9" id="KW-1185">Reference proteome</keyword>
<feature type="transmembrane region" description="Helical" evidence="6">
    <location>
        <begin position="196"/>
        <end position="217"/>
    </location>
</feature>
<dbReference type="PANTHER" id="PTHR23501:SF191">
    <property type="entry name" value="VACUOLAR BASIC AMINO ACID TRANSPORTER 4"/>
    <property type="match status" value="1"/>
</dbReference>